<gene>
    <name evidence="2" type="ORF">Bpfe_005155</name>
</gene>
<evidence type="ECO:0000256" key="1">
    <source>
        <dbReference type="SAM" id="MobiDB-lite"/>
    </source>
</evidence>
<evidence type="ECO:0000313" key="2">
    <source>
        <dbReference type="EMBL" id="KAK0065722.1"/>
    </source>
</evidence>
<dbReference type="EMBL" id="JASAOG010000013">
    <property type="protein sequence ID" value="KAK0065722.1"/>
    <property type="molecule type" value="Genomic_DNA"/>
</dbReference>
<dbReference type="AlphaFoldDB" id="A0AAD8C4I7"/>
<protein>
    <submittedName>
        <fullName evidence="2">Uncharacterized protein</fullName>
    </submittedName>
</protein>
<feature type="region of interest" description="Disordered" evidence="1">
    <location>
        <begin position="44"/>
        <end position="69"/>
    </location>
</feature>
<comment type="caution">
    <text evidence="2">The sequence shown here is derived from an EMBL/GenBank/DDBJ whole genome shotgun (WGS) entry which is preliminary data.</text>
</comment>
<dbReference type="Proteomes" id="UP001233172">
    <property type="component" value="Unassembled WGS sequence"/>
</dbReference>
<accession>A0AAD8C4I7</accession>
<sequence length="153" mass="17185">MSKEDAISEVNSDCCHTLDSLVQNPFQSNNPTCDTVHIANESTKEMNVSSQSIEGIDKNRSEEDGHSNKIYEHVQTSELLTYAPSSKDNQNNNAFVAISDQHLIELVQQSNRSMNDKYNKKQLCDETIANNDLNHLNKMNSPTAKIIHHAVNK</sequence>
<feature type="compositionally biased region" description="Basic and acidic residues" evidence="1">
    <location>
        <begin position="55"/>
        <end position="69"/>
    </location>
</feature>
<organism evidence="2 3">
    <name type="scientific">Biomphalaria pfeifferi</name>
    <name type="common">Bloodfluke planorb</name>
    <name type="synonym">Freshwater snail</name>
    <dbReference type="NCBI Taxonomy" id="112525"/>
    <lineage>
        <taxon>Eukaryota</taxon>
        <taxon>Metazoa</taxon>
        <taxon>Spiralia</taxon>
        <taxon>Lophotrochozoa</taxon>
        <taxon>Mollusca</taxon>
        <taxon>Gastropoda</taxon>
        <taxon>Heterobranchia</taxon>
        <taxon>Euthyneura</taxon>
        <taxon>Panpulmonata</taxon>
        <taxon>Hygrophila</taxon>
        <taxon>Lymnaeoidea</taxon>
        <taxon>Planorbidae</taxon>
        <taxon>Biomphalaria</taxon>
    </lineage>
</organism>
<name>A0AAD8C4I7_BIOPF</name>
<reference evidence="2" key="2">
    <citation type="submission" date="2023-04" db="EMBL/GenBank/DDBJ databases">
        <authorList>
            <person name="Bu L."/>
            <person name="Lu L."/>
            <person name="Laidemitt M.R."/>
            <person name="Zhang S.M."/>
            <person name="Mutuku M."/>
            <person name="Mkoji G."/>
            <person name="Steinauer M."/>
            <person name="Loker E.S."/>
        </authorList>
    </citation>
    <scope>NUCLEOTIDE SEQUENCE</scope>
    <source>
        <strain evidence="2">KasaAsao</strain>
        <tissue evidence="2">Whole Snail</tissue>
    </source>
</reference>
<reference evidence="2" key="1">
    <citation type="journal article" date="2023" name="PLoS Negl. Trop. Dis.">
        <title>A genome sequence for Biomphalaria pfeifferi, the major vector snail for the human-infecting parasite Schistosoma mansoni.</title>
        <authorList>
            <person name="Bu L."/>
            <person name="Lu L."/>
            <person name="Laidemitt M.R."/>
            <person name="Zhang S.M."/>
            <person name="Mutuku M."/>
            <person name="Mkoji G."/>
            <person name="Steinauer M."/>
            <person name="Loker E.S."/>
        </authorList>
    </citation>
    <scope>NUCLEOTIDE SEQUENCE</scope>
    <source>
        <strain evidence="2">KasaAsao</strain>
    </source>
</reference>
<evidence type="ECO:0000313" key="3">
    <source>
        <dbReference type="Proteomes" id="UP001233172"/>
    </source>
</evidence>
<keyword evidence="3" id="KW-1185">Reference proteome</keyword>
<proteinExistence type="predicted"/>